<dbReference type="EMBL" id="VSSQ01006176">
    <property type="protein sequence ID" value="MPM31797.1"/>
    <property type="molecule type" value="Genomic_DNA"/>
</dbReference>
<protein>
    <recommendedName>
        <fullName evidence="1">Helix-turn-helix type 11 domain-containing protein</fullName>
    </recommendedName>
</protein>
<dbReference type="Gene3D" id="1.10.10.60">
    <property type="entry name" value="Homeodomain-like"/>
    <property type="match status" value="1"/>
</dbReference>
<comment type="caution">
    <text evidence="2">The sequence shown here is derived from an EMBL/GenBank/DDBJ whole genome shotgun (WGS) entry which is preliminary data.</text>
</comment>
<name>A0A644YU16_9ZZZZ</name>
<reference evidence="2" key="1">
    <citation type="submission" date="2019-08" db="EMBL/GenBank/DDBJ databases">
        <authorList>
            <person name="Kucharzyk K."/>
            <person name="Murdoch R.W."/>
            <person name="Higgins S."/>
            <person name="Loffler F."/>
        </authorList>
    </citation>
    <scope>NUCLEOTIDE SEQUENCE</scope>
</reference>
<dbReference type="AlphaFoldDB" id="A0A644YU16"/>
<accession>A0A644YU16</accession>
<organism evidence="2">
    <name type="scientific">bioreactor metagenome</name>
    <dbReference type="NCBI Taxonomy" id="1076179"/>
    <lineage>
        <taxon>unclassified sequences</taxon>
        <taxon>metagenomes</taxon>
        <taxon>ecological metagenomes</taxon>
    </lineage>
</organism>
<dbReference type="InterPro" id="IPR013196">
    <property type="entry name" value="HTH_11"/>
</dbReference>
<dbReference type="Pfam" id="PF08279">
    <property type="entry name" value="HTH_11"/>
    <property type="match status" value="1"/>
</dbReference>
<evidence type="ECO:0000259" key="1">
    <source>
        <dbReference type="Pfam" id="PF08279"/>
    </source>
</evidence>
<feature type="domain" description="Helix-turn-helix type 11" evidence="1">
    <location>
        <begin position="139"/>
        <end position="176"/>
    </location>
</feature>
<evidence type="ECO:0000313" key="2">
    <source>
        <dbReference type="EMBL" id="MPM31797.1"/>
    </source>
</evidence>
<proteinExistence type="predicted"/>
<sequence>MLRGFIRTMSAGLSNRAQREALAAAGVDTKGDYASVYVDDRDVAIASLAAGDQLAVAEPGCLGTTSADILDALAAIGRAGASVLNAASGETIAWHPDAQAALDFATAADKANRGAIARKMRKARAAAGGRPAFEWDATRIQKLRMLDAAGELSREEIAKELGCSRATVQRKLRELSHP</sequence>
<gene>
    <name evidence="2" type="ORF">SDC9_78354</name>
</gene>